<dbReference type="SUPFAM" id="SSF48334">
    <property type="entry name" value="DNA repair protein MutS, domain III"/>
    <property type="match status" value="1"/>
</dbReference>
<dbReference type="Gene3D" id="3.40.50.300">
    <property type="entry name" value="P-loop containing nucleotide triphosphate hydrolases"/>
    <property type="match status" value="1"/>
</dbReference>
<dbReference type="PROSITE" id="PS00486">
    <property type="entry name" value="DNA_MISMATCH_REPAIR_2"/>
    <property type="match status" value="1"/>
</dbReference>
<dbReference type="InterPro" id="IPR017261">
    <property type="entry name" value="DNA_mismatch_repair_MutS/MSH"/>
</dbReference>
<dbReference type="InterPro" id="IPR036678">
    <property type="entry name" value="MutS_con_dom_sf"/>
</dbReference>
<dbReference type="PANTHER" id="PTHR11361:SF148">
    <property type="entry name" value="DNA MISMATCH REPAIR PROTEIN MSH6"/>
    <property type="match status" value="1"/>
</dbReference>
<evidence type="ECO:0000313" key="9">
    <source>
        <dbReference type="Proteomes" id="UP000695000"/>
    </source>
</evidence>
<dbReference type="SUPFAM" id="SSF55271">
    <property type="entry name" value="DNA repair protein MutS, domain I"/>
    <property type="match status" value="1"/>
</dbReference>
<dbReference type="InterPro" id="IPR007861">
    <property type="entry name" value="DNA_mismatch_repair_MutS_clamp"/>
</dbReference>
<dbReference type="InterPro" id="IPR027417">
    <property type="entry name" value="P-loop_NTPase"/>
</dbReference>
<dbReference type="GeneID" id="108567736"/>
<dbReference type="SMART" id="SM00534">
    <property type="entry name" value="MUTSac"/>
    <property type="match status" value="1"/>
</dbReference>
<dbReference type="Gene3D" id="3.40.1170.10">
    <property type="entry name" value="DNA repair protein MutS, domain I"/>
    <property type="match status" value="1"/>
</dbReference>
<dbReference type="InterPro" id="IPR016151">
    <property type="entry name" value="DNA_mismatch_repair_MutS_N"/>
</dbReference>
<dbReference type="RefSeq" id="XP_017783857.1">
    <property type="nucleotide sequence ID" value="XM_017928368.1"/>
</dbReference>
<dbReference type="InterPro" id="IPR007860">
    <property type="entry name" value="DNA_mmatch_repair_MutS_con_dom"/>
</dbReference>
<evidence type="ECO:0000259" key="8">
    <source>
        <dbReference type="PROSITE" id="PS00486"/>
    </source>
</evidence>
<accession>A0ABM1NAK7</accession>
<feature type="compositionally biased region" description="Polar residues" evidence="7">
    <location>
        <begin position="1"/>
        <end position="18"/>
    </location>
</feature>
<evidence type="ECO:0000256" key="1">
    <source>
        <dbReference type="ARBA" id="ARBA00006271"/>
    </source>
</evidence>
<evidence type="ECO:0000256" key="7">
    <source>
        <dbReference type="SAM" id="MobiDB-lite"/>
    </source>
</evidence>
<proteinExistence type="inferred from homology"/>
<evidence type="ECO:0000256" key="3">
    <source>
        <dbReference type="ARBA" id="ARBA00022763"/>
    </source>
</evidence>
<evidence type="ECO:0000256" key="2">
    <source>
        <dbReference type="ARBA" id="ARBA00022741"/>
    </source>
</evidence>
<dbReference type="PIRSF" id="PIRSF037677">
    <property type="entry name" value="DNA_mis_repair_Msh6"/>
    <property type="match status" value="1"/>
</dbReference>
<gene>
    <name evidence="10" type="primary">LOC108567736</name>
</gene>
<feature type="domain" description="DNA mismatch repair proteins mutS family" evidence="8">
    <location>
        <begin position="926"/>
        <end position="942"/>
    </location>
</feature>
<keyword evidence="3 6" id="KW-0227">DNA damage</keyword>
<comment type="similarity">
    <text evidence="1 6">Belongs to the DNA mismatch repair MutS family.</text>
</comment>
<evidence type="ECO:0000256" key="4">
    <source>
        <dbReference type="ARBA" id="ARBA00022840"/>
    </source>
</evidence>
<dbReference type="Pfam" id="PF05188">
    <property type="entry name" value="MutS_II"/>
    <property type="match status" value="1"/>
</dbReference>
<dbReference type="Pfam" id="PF05192">
    <property type="entry name" value="MutS_III"/>
    <property type="match status" value="1"/>
</dbReference>
<keyword evidence="2 6" id="KW-0547">Nucleotide-binding</keyword>
<dbReference type="InterPro" id="IPR036187">
    <property type="entry name" value="DNA_mismatch_repair_MutS_sf"/>
</dbReference>
<reference evidence="10" key="1">
    <citation type="submission" date="2025-08" db="UniProtKB">
        <authorList>
            <consortium name="RefSeq"/>
        </authorList>
    </citation>
    <scope>IDENTIFICATION</scope>
    <source>
        <tissue evidence="10">Whole Larva</tissue>
    </source>
</reference>
<dbReference type="SMART" id="SM00533">
    <property type="entry name" value="MUTSd"/>
    <property type="match status" value="1"/>
</dbReference>
<feature type="region of interest" description="Disordered" evidence="7">
    <location>
        <begin position="1"/>
        <end position="85"/>
    </location>
</feature>
<evidence type="ECO:0000256" key="6">
    <source>
        <dbReference type="RuleBase" id="RU003756"/>
    </source>
</evidence>
<dbReference type="Gene3D" id="1.10.1420.10">
    <property type="match status" value="2"/>
</dbReference>
<organism evidence="9 10">
    <name type="scientific">Nicrophorus vespilloides</name>
    <name type="common">Boreal carrion beetle</name>
    <dbReference type="NCBI Taxonomy" id="110193"/>
    <lineage>
        <taxon>Eukaryota</taxon>
        <taxon>Metazoa</taxon>
        <taxon>Ecdysozoa</taxon>
        <taxon>Arthropoda</taxon>
        <taxon>Hexapoda</taxon>
        <taxon>Insecta</taxon>
        <taxon>Pterygota</taxon>
        <taxon>Neoptera</taxon>
        <taxon>Endopterygota</taxon>
        <taxon>Coleoptera</taxon>
        <taxon>Polyphaga</taxon>
        <taxon>Staphyliniformia</taxon>
        <taxon>Silphidae</taxon>
        <taxon>Nicrophorinae</taxon>
        <taxon>Nicrophorus</taxon>
    </lineage>
</organism>
<dbReference type="InterPro" id="IPR045076">
    <property type="entry name" value="MutS"/>
</dbReference>
<dbReference type="SUPFAM" id="SSF53150">
    <property type="entry name" value="DNA repair protein MutS, domain II"/>
    <property type="match status" value="1"/>
</dbReference>
<dbReference type="Pfam" id="PF00488">
    <property type="entry name" value="MutS_V"/>
    <property type="match status" value="1"/>
</dbReference>
<dbReference type="InterPro" id="IPR000432">
    <property type="entry name" value="DNA_mismatch_repair_MutS_C"/>
</dbReference>
<dbReference type="Pfam" id="PF05190">
    <property type="entry name" value="MutS_IV"/>
    <property type="match status" value="1"/>
</dbReference>
<dbReference type="PANTHER" id="PTHR11361">
    <property type="entry name" value="DNA MISMATCH REPAIR PROTEIN MUTS FAMILY MEMBER"/>
    <property type="match status" value="1"/>
</dbReference>
<dbReference type="SUPFAM" id="SSF52540">
    <property type="entry name" value="P-loop containing nucleoside triphosphate hydrolases"/>
    <property type="match status" value="1"/>
</dbReference>
<evidence type="ECO:0000256" key="5">
    <source>
        <dbReference type="ARBA" id="ARBA00023125"/>
    </source>
</evidence>
<name>A0ABM1NAK7_NICVS</name>
<sequence>MSKRLSSSQSNTLLNYFQSPKGKAKKPNVSSPVLIPKNQNEDSDEDVIKPKKRNRIAIVDSDSDNENIDSPKRNPSKKTKVDENSSALKKFNYEKTNTPIKDKLQTSKLPITSTKPITNDETRWLHENLEFLKPANRRDINKNKVGDPNYDQNTLYIPDSYLNTLTPAMRQWWVLKSKHMDSVLFFKVGKFYELYHMDATVGVEHLGFSYMKGEFAHSGFPESAYGKMASSLIEQGFKVARVEQTETPAMMAERCKVGKATKFDKVVKREICQISLKGSCIYGAQLTEAQQVVPYYMTSICEKFIDNQKHFGVCFVDTSIGTFHLTNFQDDKHCSRLLALLAQHPPVLVLTERNQMSSDSNEILKRSLGIIRRDNLTSGTQFLSAETAVKMLGSERYFRNSNDDLVWPSLFDELLTDRYPKPEYELALKALGACIWYLKDCEMDIQVISMGQFELYTPVDTLQKSHEVKRDYMILDSITINNLKLFGGEGSLQKTLDYCSTPFGKRFFQQWICKPLCDVNKIESRQNTVKELYNDVELLRNTKEILCKLPDLERQIAKIHMFGNKFCSTNHPDSRAVFYEAKIYANRKITDLLTTLQAFEKLTEIPKIFSSCESQLLKRLTRHAPEGNFYDTVPTLNFFKDAFDHKKAKEEGKIIPQKGVDQEYDEAEEKITGINQLLEEYLDEQRSFFKCEVNYFGADKKRFQLEIPESRCSKVTHEYQLEGTKKGSKPCKRYSTATSKDLLAKMMEAENDRNKILLDLNRRIFEKFSEKYEQWEKVIKCVTVLDCLCSLAEYARNYSEDICLPKLLPFTDKPICIIENGRHPCIKNVDNFVPNDTEMGSENHAPILILTGPNMGGKSTLMRQTVLIAIMAQIGSYVPAINCELSLVDRIFTRLGAYDDILKNQSTFMVELSEASSILQHATKHSFLLLDELGRGTSTHDGNAIASAYIRKLCDINCRTMFSTHYHTLVDYFAGKNDIQLGYMVCMVENEGDVKKECVTFLYKMAAGVCPKSYGFNVAKLAGVPSIIVKRATELAAALETADKNKNLLKKLLSSSLKDSRSLLMTLG</sequence>
<dbReference type="Gene3D" id="3.30.420.110">
    <property type="entry name" value="MutS, connector domain"/>
    <property type="match status" value="1"/>
</dbReference>
<keyword evidence="9" id="KW-1185">Reference proteome</keyword>
<dbReference type="InterPro" id="IPR007695">
    <property type="entry name" value="DNA_mismatch_repair_MutS-lik_N"/>
</dbReference>
<dbReference type="Pfam" id="PF01624">
    <property type="entry name" value="MutS_I"/>
    <property type="match status" value="1"/>
</dbReference>
<dbReference type="Proteomes" id="UP000695000">
    <property type="component" value="Unplaced"/>
</dbReference>
<dbReference type="NCBIfam" id="NF003810">
    <property type="entry name" value="PRK05399.1"/>
    <property type="match status" value="1"/>
</dbReference>
<keyword evidence="5 6" id="KW-0238">DNA-binding</keyword>
<keyword evidence="6" id="KW-0234">DNA repair</keyword>
<comment type="function">
    <text evidence="6">Component of the post-replicative DNA mismatch repair system (MMR).</text>
</comment>
<protein>
    <submittedName>
        <fullName evidence="10">Probable DNA mismatch repair protein Msh6</fullName>
    </submittedName>
</protein>
<evidence type="ECO:0000313" key="10">
    <source>
        <dbReference type="RefSeq" id="XP_017783857.1"/>
    </source>
</evidence>
<keyword evidence="4" id="KW-0067">ATP-binding</keyword>
<dbReference type="InterPro" id="IPR007696">
    <property type="entry name" value="DNA_mismatch_repair_MutS_core"/>
</dbReference>